<reference evidence="1 2" key="1">
    <citation type="submission" date="2017-04" db="EMBL/GenBank/DDBJ databases">
        <authorList>
            <person name="Varghese N."/>
            <person name="Submissions S."/>
        </authorList>
    </citation>
    <scope>NUCLEOTIDE SEQUENCE [LARGE SCALE GENOMIC DNA]</scope>
    <source>
        <strain evidence="1 2">DSM 9789</strain>
    </source>
</reference>
<dbReference type="EMBL" id="FWYE01000001">
    <property type="protein sequence ID" value="SMD30371.1"/>
    <property type="molecule type" value="Genomic_DNA"/>
</dbReference>
<dbReference type="PROSITE" id="PS51331">
    <property type="entry name" value="THYX"/>
    <property type="match status" value="2"/>
</dbReference>
<dbReference type="PANTHER" id="PTHR34934">
    <property type="entry name" value="FLAVIN-DEPENDENT THYMIDYLATE SYNTHASE"/>
    <property type="match status" value="1"/>
</dbReference>
<accession>A0A8G2FVT0</accession>
<dbReference type="SUPFAM" id="SSF69796">
    <property type="entry name" value="Thymidylate synthase-complementing protein Thy1"/>
    <property type="match status" value="2"/>
</dbReference>
<dbReference type="PANTHER" id="PTHR34934:SF1">
    <property type="entry name" value="FLAVIN-DEPENDENT THYMIDYLATE SYNTHASE"/>
    <property type="match status" value="1"/>
</dbReference>
<protein>
    <submittedName>
        <fullName evidence="1">Thymidylate synthase ThyX</fullName>
    </submittedName>
</protein>
<dbReference type="InterPro" id="IPR036098">
    <property type="entry name" value="Thymidylate_synthase_ThyX_sf"/>
</dbReference>
<name>A0A8G2FVT0_PICTO</name>
<gene>
    <name evidence="1" type="ORF">SAMN02745355_0250</name>
</gene>
<comment type="caution">
    <text evidence="1">The sequence shown here is derived from an EMBL/GenBank/DDBJ whole genome shotgun (WGS) entry which is preliminary data.</text>
</comment>
<evidence type="ECO:0000313" key="1">
    <source>
        <dbReference type="EMBL" id="SMD30371.1"/>
    </source>
</evidence>
<dbReference type="GO" id="GO:0006231">
    <property type="term" value="P:dTMP biosynthetic process"/>
    <property type="evidence" value="ECO:0007669"/>
    <property type="project" value="InterPro"/>
</dbReference>
<dbReference type="GO" id="GO:0050660">
    <property type="term" value="F:flavin adenine dinucleotide binding"/>
    <property type="evidence" value="ECO:0007669"/>
    <property type="project" value="InterPro"/>
</dbReference>
<dbReference type="GO" id="GO:0050797">
    <property type="term" value="F:thymidylate synthase (FAD) activity"/>
    <property type="evidence" value="ECO:0007669"/>
    <property type="project" value="InterPro"/>
</dbReference>
<dbReference type="Pfam" id="PF02511">
    <property type="entry name" value="Thy1"/>
    <property type="match status" value="2"/>
</dbReference>
<dbReference type="CDD" id="cd20175">
    <property type="entry name" value="ThyX"/>
    <property type="match status" value="1"/>
</dbReference>
<dbReference type="AlphaFoldDB" id="A0A8G2FVT0"/>
<dbReference type="Proteomes" id="UP000192315">
    <property type="component" value="Unassembled WGS sequence"/>
</dbReference>
<dbReference type="RefSeq" id="WP_084272381.1">
    <property type="nucleotide sequence ID" value="NZ_FWYE01000001.1"/>
</dbReference>
<sequence length="505" mass="59699">MDFSNYDRDVFLIKTDKMIDRGALMSRYSRTASLDIRDLYKKEFNDPERAGDFYRRIFIEYGDESISELVTAQMGIQNISNIASKIIEEQRIGLSYLEKSSRYVRYDKKTSDGYLYLKPDRAGIGYKSNEYENICNSLFDFYSSIYNEMLDYFKEKYPVESFTFEIGDSYYKYSDINNLDDNIINKSYKSALRAAVLDEIRYVLPASTLTNLGISGNGRAFISMIQRLYRYNLQETKGLAESIYNELRPEMPGLIDDAFSKHGYESIEYKKCRYPVDLYKRYSDLNEVSLISYNSEDEEIKKASRLMMYNSSGSYDSIEYNDLIDDLYIKRKNRRDKLGRAFESINYLFEVNTNYGAFRELQRHRFLSIIRKPLSVYYNYDIPENISEVESIKKDYISLMDEARDVYNKILESNGYLIAQYVVPFAYKYPVVFSANLNELAYMIELRTTPQAHPDLRRISIKMYNELKRVHPRLSRLIKFVDVNDYHLGRLPSEFKKEIKRNDVR</sequence>
<dbReference type="Gene3D" id="3.30.1360.170">
    <property type="match status" value="2"/>
</dbReference>
<evidence type="ECO:0000313" key="2">
    <source>
        <dbReference type="Proteomes" id="UP000192315"/>
    </source>
</evidence>
<dbReference type="GO" id="GO:0070402">
    <property type="term" value="F:NADPH binding"/>
    <property type="evidence" value="ECO:0007669"/>
    <property type="project" value="TreeGrafter"/>
</dbReference>
<dbReference type="InterPro" id="IPR003669">
    <property type="entry name" value="Thymidylate_synthase_ThyX"/>
</dbReference>
<dbReference type="GO" id="GO:0004799">
    <property type="term" value="F:thymidylate synthase activity"/>
    <property type="evidence" value="ECO:0007669"/>
    <property type="project" value="TreeGrafter"/>
</dbReference>
<organism evidence="1 2">
    <name type="scientific">Picrophilus torridus (strain ATCC 700027 / DSM 9790 / JCM 10055 / NBRC 100828 / KAW 2/3)</name>
    <dbReference type="NCBI Taxonomy" id="1122961"/>
    <lineage>
        <taxon>Archaea</taxon>
        <taxon>Methanobacteriati</taxon>
        <taxon>Thermoplasmatota</taxon>
        <taxon>Thermoplasmata</taxon>
        <taxon>Thermoplasmatales</taxon>
        <taxon>Picrophilaceae</taxon>
        <taxon>Picrophilus</taxon>
    </lineage>
</organism>
<proteinExistence type="predicted"/>
<keyword evidence="2" id="KW-1185">Reference proteome</keyword>